<keyword evidence="1" id="KW-0202">Cytokine</keyword>
<feature type="chain" id="PRO_5018780401" evidence="2">
    <location>
        <begin position="22"/>
        <end position="95"/>
    </location>
</feature>
<dbReference type="Pfam" id="PF00048">
    <property type="entry name" value="IL8"/>
    <property type="match status" value="1"/>
</dbReference>
<dbReference type="SUPFAM" id="SSF54117">
    <property type="entry name" value="Interleukin 8-like chemokines"/>
    <property type="match status" value="1"/>
</dbReference>
<dbReference type="CDD" id="cd00169">
    <property type="entry name" value="Chemokine"/>
    <property type="match status" value="1"/>
</dbReference>
<feature type="signal peptide" evidence="2">
    <location>
        <begin position="1"/>
        <end position="21"/>
    </location>
</feature>
<organism evidence="4 5">
    <name type="scientific">Labrus bergylta</name>
    <name type="common">ballan wrasse</name>
    <dbReference type="NCBI Taxonomy" id="56723"/>
    <lineage>
        <taxon>Eukaryota</taxon>
        <taxon>Metazoa</taxon>
        <taxon>Chordata</taxon>
        <taxon>Craniata</taxon>
        <taxon>Vertebrata</taxon>
        <taxon>Euteleostomi</taxon>
        <taxon>Actinopterygii</taxon>
        <taxon>Neopterygii</taxon>
        <taxon>Teleostei</taxon>
        <taxon>Neoteleostei</taxon>
        <taxon>Acanthomorphata</taxon>
        <taxon>Eupercaria</taxon>
        <taxon>Labriformes</taxon>
        <taxon>Labridae</taxon>
        <taxon>Labrus</taxon>
    </lineage>
</organism>
<dbReference type="Gene3D" id="2.40.50.40">
    <property type="match status" value="1"/>
</dbReference>
<dbReference type="GO" id="GO:0006955">
    <property type="term" value="P:immune response"/>
    <property type="evidence" value="ECO:0007669"/>
    <property type="project" value="InterPro"/>
</dbReference>
<dbReference type="GeneID" id="109989149"/>
<dbReference type="OrthoDB" id="9909116at2759"/>
<dbReference type="STRING" id="56723.ENSLBEP00000021929"/>
<accession>A0A3Q3FR12</accession>
<dbReference type="InParanoid" id="A0A3Q3FR12"/>
<dbReference type="AlphaFoldDB" id="A0A3Q3FR12"/>
<reference evidence="4" key="2">
    <citation type="submission" date="2025-09" db="UniProtKB">
        <authorList>
            <consortium name="Ensembl"/>
        </authorList>
    </citation>
    <scope>IDENTIFICATION</scope>
</reference>
<evidence type="ECO:0000313" key="5">
    <source>
        <dbReference type="Proteomes" id="UP000261660"/>
    </source>
</evidence>
<keyword evidence="2" id="KW-0732">Signal</keyword>
<reference evidence="4" key="1">
    <citation type="submission" date="2025-08" db="UniProtKB">
        <authorList>
            <consortium name="Ensembl"/>
        </authorList>
    </citation>
    <scope>IDENTIFICATION</scope>
</reference>
<dbReference type="GO" id="GO:0005615">
    <property type="term" value="C:extracellular space"/>
    <property type="evidence" value="ECO:0007669"/>
    <property type="project" value="UniProtKB-KW"/>
</dbReference>
<dbReference type="Proteomes" id="UP000261660">
    <property type="component" value="Unplaced"/>
</dbReference>
<feature type="domain" description="Chemokine interleukin-8-like" evidence="3">
    <location>
        <begin position="24"/>
        <end position="86"/>
    </location>
</feature>
<dbReference type="GeneTree" id="ENSGT00990000203821"/>
<dbReference type="FunCoup" id="A0A3Q3FR12">
    <property type="interactions" value="403"/>
</dbReference>
<dbReference type="GO" id="GO:0008009">
    <property type="term" value="F:chemokine activity"/>
    <property type="evidence" value="ECO:0007669"/>
    <property type="project" value="InterPro"/>
</dbReference>
<dbReference type="InterPro" id="IPR036048">
    <property type="entry name" value="Interleukin_8-like_sf"/>
</dbReference>
<name>A0A3Q3FR12_9LABR</name>
<protein>
    <submittedName>
        <fullName evidence="4">C-C motif chemokine 21-like</fullName>
    </submittedName>
</protein>
<evidence type="ECO:0000256" key="1">
    <source>
        <dbReference type="ARBA" id="ARBA00022514"/>
    </source>
</evidence>
<proteinExistence type="predicted"/>
<evidence type="ECO:0000259" key="3">
    <source>
        <dbReference type="SMART" id="SM00199"/>
    </source>
</evidence>
<dbReference type="RefSeq" id="XP_020496444.1">
    <property type="nucleotide sequence ID" value="XM_020640788.3"/>
</dbReference>
<dbReference type="SMART" id="SM00199">
    <property type="entry name" value="SCY"/>
    <property type="match status" value="1"/>
</dbReference>
<dbReference type="Ensembl" id="ENSLBET00000023096.1">
    <property type="protein sequence ID" value="ENSLBEP00000021929.1"/>
    <property type="gene ID" value="ENSLBEG00000016857.1"/>
</dbReference>
<keyword evidence="5" id="KW-1185">Reference proteome</keyword>
<evidence type="ECO:0000256" key="2">
    <source>
        <dbReference type="SAM" id="SignalP"/>
    </source>
</evidence>
<dbReference type="InterPro" id="IPR001811">
    <property type="entry name" value="Chemokine_IL8-like_dom"/>
</dbReference>
<evidence type="ECO:0000313" key="4">
    <source>
        <dbReference type="Ensembl" id="ENSLBEP00000021929.1"/>
    </source>
</evidence>
<sequence>MASRIATLLLLGVVCVGFVTAEIVVDCCLKTSSKRFPLSAVSSYTIQEAGQGCAIRATAIITRTGKTLCLSHPSEETWMINFINRLEEKLKNQQA</sequence>